<feature type="transmembrane region" description="Helical" evidence="7">
    <location>
        <begin position="6"/>
        <end position="32"/>
    </location>
</feature>
<proteinExistence type="predicted"/>
<protein>
    <submittedName>
        <fullName evidence="9">TRAP transporter large permease</fullName>
    </submittedName>
</protein>
<evidence type="ECO:0000256" key="7">
    <source>
        <dbReference type="SAM" id="Phobius"/>
    </source>
</evidence>
<feature type="transmembrane region" description="Helical" evidence="7">
    <location>
        <begin position="332"/>
        <end position="351"/>
    </location>
</feature>
<feature type="domain" description="TRAP C4-dicarboxylate transport system permease DctM subunit" evidence="8">
    <location>
        <begin position="6"/>
        <end position="415"/>
    </location>
</feature>
<keyword evidence="2" id="KW-1003">Cell membrane</keyword>
<feature type="transmembrane region" description="Helical" evidence="7">
    <location>
        <begin position="134"/>
        <end position="157"/>
    </location>
</feature>
<dbReference type="Pfam" id="PF06808">
    <property type="entry name" value="DctM"/>
    <property type="match status" value="1"/>
</dbReference>
<evidence type="ECO:0000256" key="1">
    <source>
        <dbReference type="ARBA" id="ARBA00004429"/>
    </source>
</evidence>
<dbReference type="InterPro" id="IPR004681">
    <property type="entry name" value="TRAP_DctM"/>
</dbReference>
<feature type="transmembrane region" description="Helical" evidence="7">
    <location>
        <begin position="391"/>
        <end position="415"/>
    </location>
</feature>
<reference evidence="9 10" key="1">
    <citation type="submission" date="2020-08" db="EMBL/GenBank/DDBJ databases">
        <title>A Genomic Blueprint of the Chicken Gut Microbiome.</title>
        <authorList>
            <person name="Gilroy R."/>
            <person name="Ravi A."/>
            <person name="Getino M."/>
            <person name="Pursley I."/>
            <person name="Horton D.L."/>
            <person name="Alikhan N.-F."/>
            <person name="Baker D."/>
            <person name="Gharbi K."/>
            <person name="Hall N."/>
            <person name="Watson M."/>
            <person name="Adriaenssens E.M."/>
            <person name="Foster-Nyarko E."/>
            <person name="Jarju S."/>
            <person name="Secka A."/>
            <person name="Antonio M."/>
            <person name="Oren A."/>
            <person name="Chaudhuri R."/>
            <person name="La Ragione R.M."/>
            <person name="Hildebrand F."/>
            <person name="Pallen M.J."/>
        </authorList>
    </citation>
    <scope>NUCLEOTIDE SEQUENCE [LARGE SCALE GENOMIC DNA]</scope>
    <source>
        <strain evidence="9 10">Sa1BUA13</strain>
    </source>
</reference>
<dbReference type="PANTHER" id="PTHR33362">
    <property type="entry name" value="SIALIC ACID TRAP TRANSPORTER PERMEASE PROTEIN SIAT-RELATED"/>
    <property type="match status" value="1"/>
</dbReference>
<keyword evidence="4 7" id="KW-0812">Transmembrane</keyword>
<keyword evidence="10" id="KW-1185">Reference proteome</keyword>
<dbReference type="Proteomes" id="UP000658980">
    <property type="component" value="Unassembled WGS sequence"/>
</dbReference>
<feature type="transmembrane region" description="Helical" evidence="7">
    <location>
        <begin position="93"/>
        <end position="122"/>
    </location>
</feature>
<evidence type="ECO:0000256" key="5">
    <source>
        <dbReference type="ARBA" id="ARBA00022989"/>
    </source>
</evidence>
<keyword evidence="3" id="KW-0997">Cell inner membrane</keyword>
<dbReference type="RefSeq" id="WP_191714829.1">
    <property type="nucleotide sequence ID" value="NZ_JACSPU010000002.1"/>
</dbReference>
<evidence type="ECO:0000256" key="6">
    <source>
        <dbReference type="ARBA" id="ARBA00023136"/>
    </source>
</evidence>
<accession>A0ABR8WC83</accession>
<organism evidence="9 10">
    <name type="scientific">Planococcus wigleyi</name>
    <dbReference type="NCBI Taxonomy" id="2762216"/>
    <lineage>
        <taxon>Bacteria</taxon>
        <taxon>Bacillati</taxon>
        <taxon>Bacillota</taxon>
        <taxon>Bacilli</taxon>
        <taxon>Bacillales</taxon>
        <taxon>Caryophanaceae</taxon>
        <taxon>Planococcus</taxon>
    </lineage>
</organism>
<feature type="transmembrane region" description="Helical" evidence="7">
    <location>
        <begin position="357"/>
        <end position="379"/>
    </location>
</feature>
<dbReference type="PANTHER" id="PTHR33362:SF3">
    <property type="entry name" value="SIALIC ACID TRAP TRANSPORTER PERMEASE PROTEIN SIAT"/>
    <property type="match status" value="1"/>
</dbReference>
<dbReference type="InterPro" id="IPR010656">
    <property type="entry name" value="DctM"/>
</dbReference>
<dbReference type="NCBIfam" id="TIGR00786">
    <property type="entry name" value="dctM"/>
    <property type="match status" value="1"/>
</dbReference>
<comment type="caution">
    <text evidence="9">The sequence shown here is derived from an EMBL/GenBank/DDBJ whole genome shotgun (WGS) entry which is preliminary data.</text>
</comment>
<evidence type="ECO:0000259" key="8">
    <source>
        <dbReference type="Pfam" id="PF06808"/>
    </source>
</evidence>
<evidence type="ECO:0000256" key="4">
    <source>
        <dbReference type="ARBA" id="ARBA00022692"/>
    </source>
</evidence>
<evidence type="ECO:0000256" key="3">
    <source>
        <dbReference type="ARBA" id="ARBA00022519"/>
    </source>
</evidence>
<gene>
    <name evidence="9" type="ORF">H9630_07260</name>
</gene>
<dbReference type="EMBL" id="JACSPU010000002">
    <property type="protein sequence ID" value="MBD8014617.1"/>
    <property type="molecule type" value="Genomic_DNA"/>
</dbReference>
<feature type="transmembrane region" description="Helical" evidence="7">
    <location>
        <begin position="239"/>
        <end position="255"/>
    </location>
</feature>
<evidence type="ECO:0000313" key="10">
    <source>
        <dbReference type="Proteomes" id="UP000658980"/>
    </source>
</evidence>
<name>A0ABR8WC83_9BACL</name>
<comment type="subcellular location">
    <subcellularLocation>
        <location evidence="1">Cell inner membrane</location>
        <topology evidence="1">Multi-pass membrane protein</topology>
    </subcellularLocation>
</comment>
<feature type="transmembrane region" description="Helical" evidence="7">
    <location>
        <begin position="169"/>
        <end position="191"/>
    </location>
</feature>
<dbReference type="PIRSF" id="PIRSF006066">
    <property type="entry name" value="HI0050"/>
    <property type="match status" value="1"/>
</dbReference>
<sequence length="424" mass="44483">MIITLIVILTVLLLINVPIAVAFGLGTFIVVFMSGSFEVTTLPNRMFNSLDSFPLLAAPFFILAGKIMEHGGISEKLVTFASSLVGHLKGGLAHVSIIACMFFAALSGSAVATTAAVGAILIPAMVKAGYDRNFSAAVQAAGGTTGIIIPPSVPMVLFAVTGGVSVGDLFLAGIVPGVLVGLSLMVVAYVYSSMKGYKTTARVNVSGIGRSFIDSLLALFMPVIILGGIYGGIFTPTEASVVAVVYGFLIGKFVYKKIDYAVMKEILLSTVVIVSSVSLIIASASFFGLWLTLERIPHTLGTLVGGTSLAPFLVMMMIIVLLLIVGTFMEPMSAIIILTPILLPIVILLGYDPVHFGIIMIVTLSIGLITPPVGLNLFIAAKVGDIRYESIVKPIIPFILILIIDVILIVLLPQISVGVANLSK</sequence>
<evidence type="ECO:0000313" key="9">
    <source>
        <dbReference type="EMBL" id="MBD8014617.1"/>
    </source>
</evidence>
<keyword evidence="6 7" id="KW-0472">Membrane</keyword>
<keyword evidence="5 7" id="KW-1133">Transmembrane helix</keyword>
<evidence type="ECO:0000256" key="2">
    <source>
        <dbReference type="ARBA" id="ARBA00022475"/>
    </source>
</evidence>
<feature type="transmembrane region" description="Helical" evidence="7">
    <location>
        <begin position="267"/>
        <end position="291"/>
    </location>
</feature>
<feature type="transmembrane region" description="Helical" evidence="7">
    <location>
        <begin position="303"/>
        <end position="325"/>
    </location>
</feature>
<feature type="transmembrane region" description="Helical" evidence="7">
    <location>
        <begin position="212"/>
        <end position="233"/>
    </location>
</feature>